<sequence length="71" mass="7636">MKDVLSPARSLESETEAAIYLGISPRTLQAWRGRGDGPAFVKVGRAVRYDRAALDAFIAERTRTNTVGGAA</sequence>
<keyword evidence="3" id="KW-1185">Reference proteome</keyword>
<proteinExistence type="predicted"/>
<dbReference type="RefSeq" id="WP_200251803.1">
    <property type="nucleotide sequence ID" value="NZ_NRRY01000104.1"/>
</dbReference>
<dbReference type="Gene3D" id="1.10.10.10">
    <property type="entry name" value="Winged helix-like DNA-binding domain superfamily/Winged helix DNA-binding domain"/>
    <property type="match status" value="1"/>
</dbReference>
<comment type="caution">
    <text evidence="2">The sequence shown here is derived from an EMBL/GenBank/DDBJ whole genome shotgun (WGS) entry which is preliminary data.</text>
</comment>
<feature type="domain" description="Helix-turn-helix" evidence="1">
    <location>
        <begin position="15"/>
        <end position="61"/>
    </location>
</feature>
<evidence type="ECO:0000313" key="2">
    <source>
        <dbReference type="EMBL" id="MBK1621711.1"/>
    </source>
</evidence>
<dbReference type="Proteomes" id="UP001138768">
    <property type="component" value="Unassembled WGS sequence"/>
</dbReference>
<dbReference type="InterPro" id="IPR009061">
    <property type="entry name" value="DNA-bd_dom_put_sf"/>
</dbReference>
<protein>
    <submittedName>
        <fullName evidence="2">DNA-binding protein</fullName>
    </submittedName>
</protein>
<dbReference type="InterPro" id="IPR036388">
    <property type="entry name" value="WH-like_DNA-bd_sf"/>
</dbReference>
<dbReference type="AlphaFoldDB" id="A0A9X0WE23"/>
<reference evidence="2 3" key="1">
    <citation type="journal article" date="2020" name="Microorganisms">
        <title>Osmotic Adaptation and Compatible Solute Biosynthesis of Phototrophic Bacteria as Revealed from Genome Analyses.</title>
        <authorList>
            <person name="Imhoff J.F."/>
            <person name="Rahn T."/>
            <person name="Kunzel S."/>
            <person name="Keller A."/>
            <person name="Neulinger S.C."/>
        </authorList>
    </citation>
    <scope>NUCLEOTIDE SEQUENCE [LARGE SCALE GENOMIC DNA]</scope>
    <source>
        <strain evidence="2 3">DSM 25653</strain>
    </source>
</reference>
<keyword evidence="2" id="KW-0238">DNA-binding</keyword>
<name>A0A9X0WE23_9GAMM</name>
<dbReference type="EMBL" id="NRRY01000104">
    <property type="protein sequence ID" value="MBK1621711.1"/>
    <property type="molecule type" value="Genomic_DNA"/>
</dbReference>
<evidence type="ECO:0000259" key="1">
    <source>
        <dbReference type="Pfam" id="PF12728"/>
    </source>
</evidence>
<organism evidence="2 3">
    <name type="scientific">Lamprobacter modestohalophilus</name>
    <dbReference type="NCBI Taxonomy" id="1064514"/>
    <lineage>
        <taxon>Bacteria</taxon>
        <taxon>Pseudomonadati</taxon>
        <taxon>Pseudomonadota</taxon>
        <taxon>Gammaproteobacteria</taxon>
        <taxon>Chromatiales</taxon>
        <taxon>Chromatiaceae</taxon>
        <taxon>Lamprobacter</taxon>
    </lineage>
</organism>
<dbReference type="InterPro" id="IPR041657">
    <property type="entry name" value="HTH_17"/>
</dbReference>
<dbReference type="SUPFAM" id="SSF46955">
    <property type="entry name" value="Putative DNA-binding domain"/>
    <property type="match status" value="1"/>
</dbReference>
<evidence type="ECO:0000313" key="3">
    <source>
        <dbReference type="Proteomes" id="UP001138768"/>
    </source>
</evidence>
<gene>
    <name evidence="2" type="ORF">CKO42_25645</name>
</gene>
<dbReference type="Pfam" id="PF12728">
    <property type="entry name" value="HTH_17"/>
    <property type="match status" value="1"/>
</dbReference>
<dbReference type="GO" id="GO:0003677">
    <property type="term" value="F:DNA binding"/>
    <property type="evidence" value="ECO:0007669"/>
    <property type="project" value="UniProtKB-KW"/>
</dbReference>
<accession>A0A9X0WE23</accession>